<dbReference type="SUPFAM" id="SSF52047">
    <property type="entry name" value="RNI-like"/>
    <property type="match status" value="1"/>
</dbReference>
<evidence type="ECO:0000313" key="2">
    <source>
        <dbReference type="EMBL" id="QRD81184.1"/>
    </source>
</evidence>
<dbReference type="EMBL" id="CP044622">
    <property type="protein sequence ID" value="QRD81184.1"/>
    <property type="molecule type" value="Genomic_DNA"/>
</dbReference>
<feature type="region of interest" description="Disordered" evidence="1">
    <location>
        <begin position="1"/>
        <end position="53"/>
    </location>
</feature>
<feature type="compositionally biased region" description="Polar residues" evidence="1">
    <location>
        <begin position="10"/>
        <end position="22"/>
    </location>
</feature>
<evidence type="ECO:0000256" key="1">
    <source>
        <dbReference type="SAM" id="MobiDB-lite"/>
    </source>
</evidence>
<evidence type="ECO:0000313" key="3">
    <source>
        <dbReference type="Proteomes" id="UP000596276"/>
    </source>
</evidence>
<gene>
    <name evidence="2" type="ORF">F9C07_9401</name>
</gene>
<keyword evidence="3" id="KW-1185">Reference proteome</keyword>
<reference evidence="3" key="1">
    <citation type="journal article" date="2021" name="G3 (Bethesda)">
        <title>Chromosome assembled and annotated genome sequence of Aspergillus flavus NRRL 3357.</title>
        <authorList>
            <person name="Skerker J.M."/>
            <person name="Pianalto K.M."/>
            <person name="Mondo S.J."/>
            <person name="Yang K."/>
            <person name="Arkin A.P."/>
            <person name="Keller N.P."/>
            <person name="Grigoriev I.V."/>
            <person name="Louise Glass N.L."/>
        </authorList>
    </citation>
    <scope>NUCLEOTIDE SEQUENCE [LARGE SCALE GENOMIC DNA]</scope>
    <source>
        <strain evidence="3">ATCC 200026 / FGSC A1120 / IAM 13836 / NRRL 3357 / JCM 12722 / SRRC 167</strain>
    </source>
</reference>
<evidence type="ECO:0008006" key="4">
    <source>
        <dbReference type="Google" id="ProtNLM"/>
    </source>
</evidence>
<feature type="compositionally biased region" description="Polar residues" evidence="1">
    <location>
        <begin position="29"/>
        <end position="53"/>
    </location>
</feature>
<dbReference type="VEuPathDB" id="FungiDB:F9C07_9401"/>
<dbReference type="VEuPathDB" id="FungiDB:AFLA_012131"/>
<proteinExistence type="predicted"/>
<name>A0A7U2MCI5_ASPFN</name>
<protein>
    <recommendedName>
        <fullName evidence="4">F-box domain protein</fullName>
    </recommendedName>
</protein>
<organism evidence="2 3">
    <name type="scientific">Aspergillus flavus (strain ATCC 200026 / FGSC A1120 / IAM 13836 / NRRL 3357 / JCM 12722 / SRRC 167)</name>
    <dbReference type="NCBI Taxonomy" id="332952"/>
    <lineage>
        <taxon>Eukaryota</taxon>
        <taxon>Fungi</taxon>
        <taxon>Dikarya</taxon>
        <taxon>Ascomycota</taxon>
        <taxon>Pezizomycotina</taxon>
        <taxon>Eurotiomycetes</taxon>
        <taxon>Eurotiomycetidae</taxon>
        <taxon>Eurotiales</taxon>
        <taxon>Aspergillaceae</taxon>
        <taxon>Aspergillus</taxon>
        <taxon>Aspergillus subgen. Circumdati</taxon>
    </lineage>
</organism>
<dbReference type="AlphaFoldDB" id="A0A7U2MCI5"/>
<accession>A0A7U2MCI5</accession>
<dbReference type="VEuPathDB" id="FungiDB:AFLA_012130"/>
<sequence>MDHPRKSAQPAASTNRVPTVRSNPVIKRSVSSATAGIHNQTGSGPTDQPQEPNKQALHYSLQMKNALTELLNDVRAKGSDQGSRCLQNILMENERELTASDLAKLARVSHELNDLATPYLYQTVHFHSPGRIKPDDQLLSQLDILGNLHFNKLVYTRRVVVSGSWYEAYAAIDSELGEHQILSPAARMFSNIIRNCIQRMPNLEEFIWDMQVSLTQVLLTTVLLQQRLRCLRIRMGTDCTPKPFFRPTLHLHTTVKLRVMHLTQVDNVVVLQSLGVALKHATQLERLSIWADDRAELSISSLVEDWHKPAPFRLRSLDIRGFSDIGIPAKSMWAAIPPTELRELTLELGPSLLVQDPTEFWDASVEADLRPLRLRVNLGIKGIQEFISSFSGLEAFHLVPSDTLRPMEPIRVLVDALRRHHSSTLKVLGLSPFLDGSKYVLDVPDIKYLVGALPDIEELRVSQASLNQVRLCSSRCYFGLSLTRFPHQEFMQIALLLPRLRVAQIDLVHEDPATESIFLDFIVYLLRKGYARNLTYVAFDDTTVREIRRNPIRLSDGVSRVGYVGGTVLLNEEVFDWVRTSF</sequence>
<dbReference type="Proteomes" id="UP000596276">
    <property type="component" value="Chromosome 2"/>
</dbReference>